<dbReference type="PANTHER" id="PTHR40465">
    <property type="entry name" value="CHROMOSOME 1, WHOLE GENOME SHOTGUN SEQUENCE"/>
    <property type="match status" value="1"/>
</dbReference>
<evidence type="ECO:0000313" key="4">
    <source>
        <dbReference type="Proteomes" id="UP000029665"/>
    </source>
</evidence>
<evidence type="ECO:0000313" key="3">
    <source>
        <dbReference type="EMBL" id="CDO70077.1"/>
    </source>
</evidence>
<dbReference type="AlphaFoldDB" id="A0A060S6G3"/>
<dbReference type="PANTHER" id="PTHR40465:SF1">
    <property type="entry name" value="DUF6534 DOMAIN-CONTAINING PROTEIN"/>
    <property type="match status" value="1"/>
</dbReference>
<dbReference type="OMA" id="CFYGITV"/>
<dbReference type="Pfam" id="PF20152">
    <property type="entry name" value="DUF6534"/>
    <property type="match status" value="1"/>
</dbReference>
<feature type="transmembrane region" description="Helical" evidence="1">
    <location>
        <begin position="43"/>
        <end position="64"/>
    </location>
</feature>
<name>A0A060S6G3_PYCCI</name>
<proteinExistence type="predicted"/>
<gene>
    <name evidence="3" type="ORF">BN946_scf184806.g4</name>
</gene>
<feature type="transmembrane region" description="Helical" evidence="1">
    <location>
        <begin position="12"/>
        <end position="36"/>
    </location>
</feature>
<keyword evidence="1" id="KW-0472">Membrane</keyword>
<sequence>MSSITLNNTLGAAFLGNIAAACFYGITVLQTYIYYGRSGSDRLYLRCLALDTVHLALVTHSVYLYAVTDFANFLALEVPVCLFHLLKERLGMYLAQVLVTGVSDFIVRGIFCERVWRLSKRNWILMLAIGATSLVVFGEPSTLSLYARADRNFLAGGSIAFAVKGFGLPNYFALSGISGILYTSLGGSVVADILITVSMCYMLAKRRTGFSRTDSMVRVLILYSINTGALTSLCALLCLITYAAMPDNFVFIGIYFVLPKRKPS</sequence>
<feature type="transmembrane region" description="Helical" evidence="1">
    <location>
        <begin position="180"/>
        <end position="204"/>
    </location>
</feature>
<feature type="transmembrane region" description="Helical" evidence="1">
    <location>
        <begin position="216"/>
        <end position="233"/>
    </location>
</feature>
<dbReference type="STRING" id="5643.A0A060S6G3"/>
<comment type="caution">
    <text evidence="3">The sequence shown here is derived from an EMBL/GenBank/DDBJ whole genome shotgun (WGS) entry which is preliminary data.</text>
</comment>
<dbReference type="InterPro" id="IPR045339">
    <property type="entry name" value="DUF6534"/>
</dbReference>
<dbReference type="Proteomes" id="UP000029665">
    <property type="component" value="Unassembled WGS sequence"/>
</dbReference>
<feature type="transmembrane region" description="Helical" evidence="1">
    <location>
        <begin position="93"/>
        <end position="111"/>
    </location>
</feature>
<evidence type="ECO:0000259" key="2">
    <source>
        <dbReference type="Pfam" id="PF20152"/>
    </source>
</evidence>
<feature type="transmembrane region" description="Helical" evidence="1">
    <location>
        <begin position="123"/>
        <end position="146"/>
    </location>
</feature>
<protein>
    <recommendedName>
        <fullName evidence="2">DUF6534 domain-containing protein</fullName>
    </recommendedName>
</protein>
<evidence type="ECO:0000256" key="1">
    <source>
        <dbReference type="SAM" id="Phobius"/>
    </source>
</evidence>
<dbReference type="EMBL" id="CCBP010000067">
    <property type="protein sequence ID" value="CDO70077.1"/>
    <property type="molecule type" value="Genomic_DNA"/>
</dbReference>
<feature type="domain" description="DUF6534" evidence="2">
    <location>
        <begin position="188"/>
        <end position="260"/>
    </location>
</feature>
<accession>A0A060S6G3</accession>
<keyword evidence="1" id="KW-1133">Transmembrane helix</keyword>
<dbReference type="OrthoDB" id="3268207at2759"/>
<keyword evidence="1" id="KW-0812">Transmembrane</keyword>
<reference evidence="3" key="1">
    <citation type="submission" date="2014-01" db="EMBL/GenBank/DDBJ databases">
        <title>The genome of the white-rot fungus Pycnoporus cinnabarinus: a basidiomycete model with a versatile arsenal for lignocellulosic biomass breakdown.</title>
        <authorList>
            <person name="Levasseur A."/>
            <person name="Lomascolo A."/>
            <person name="Ruiz-Duenas F.J."/>
            <person name="Uzan E."/>
            <person name="Piumi F."/>
            <person name="Kues U."/>
            <person name="Ram A.F.J."/>
            <person name="Murat C."/>
            <person name="Haon M."/>
            <person name="Benoit I."/>
            <person name="Arfi Y."/>
            <person name="Chevret D."/>
            <person name="Drula E."/>
            <person name="Kwon M.J."/>
            <person name="Gouret P."/>
            <person name="Lesage-Meessen L."/>
            <person name="Lombard V."/>
            <person name="Mariette J."/>
            <person name="Noirot C."/>
            <person name="Park J."/>
            <person name="Patyshakuliyeva A."/>
            <person name="Wieneger R.A.B."/>
            <person name="Wosten H.A.B."/>
            <person name="Martin F."/>
            <person name="Coutinho P.M."/>
            <person name="de Vries R."/>
            <person name="Martinez A.T."/>
            <person name="Klopp C."/>
            <person name="Pontarotti P."/>
            <person name="Henrissat B."/>
            <person name="Record E."/>
        </authorList>
    </citation>
    <scope>NUCLEOTIDE SEQUENCE [LARGE SCALE GENOMIC DNA]</scope>
    <source>
        <strain evidence="3">BRFM137</strain>
    </source>
</reference>
<dbReference type="HOGENOM" id="CLU_046025_5_3_1"/>
<organism evidence="3 4">
    <name type="scientific">Pycnoporus cinnabarinus</name>
    <name type="common">Cinnabar-red polypore</name>
    <name type="synonym">Trametes cinnabarina</name>
    <dbReference type="NCBI Taxonomy" id="5643"/>
    <lineage>
        <taxon>Eukaryota</taxon>
        <taxon>Fungi</taxon>
        <taxon>Dikarya</taxon>
        <taxon>Basidiomycota</taxon>
        <taxon>Agaricomycotina</taxon>
        <taxon>Agaricomycetes</taxon>
        <taxon>Polyporales</taxon>
        <taxon>Polyporaceae</taxon>
        <taxon>Trametes</taxon>
    </lineage>
</organism>
<keyword evidence="4" id="KW-1185">Reference proteome</keyword>